<keyword evidence="2" id="KW-1185">Reference proteome</keyword>
<sequence>THDAETENYRLQSHHDHNLYSLDDLISITFSKLISLEQQQSQFSIMNPSLHSQSLFYSFLTPSKPPRQLQYLDDAYQSPRLEQALQWPLCCIPEEILNPLVPMALRLSRRLMERFKGIAVGQQFCSEF</sequence>
<accession>A0AAU9SZM2</accession>
<evidence type="ECO:0000313" key="1">
    <source>
        <dbReference type="EMBL" id="CAH2074603.1"/>
    </source>
</evidence>
<evidence type="ECO:0000313" key="2">
    <source>
        <dbReference type="Proteomes" id="UP000836841"/>
    </source>
</evidence>
<reference evidence="1 2" key="1">
    <citation type="submission" date="2022-03" db="EMBL/GenBank/DDBJ databases">
        <authorList>
            <person name="Nunn A."/>
            <person name="Chopra R."/>
            <person name="Nunn A."/>
            <person name="Contreras Garrido A."/>
        </authorList>
    </citation>
    <scope>NUCLEOTIDE SEQUENCE [LARGE SCALE GENOMIC DNA]</scope>
</reference>
<dbReference type="EMBL" id="OU466862">
    <property type="protein sequence ID" value="CAH2074603.1"/>
    <property type="molecule type" value="Genomic_DNA"/>
</dbReference>
<dbReference type="Proteomes" id="UP000836841">
    <property type="component" value="Chromosome 6"/>
</dbReference>
<protein>
    <recommendedName>
        <fullName evidence="3">Maturase K</fullName>
    </recommendedName>
</protein>
<proteinExistence type="predicted"/>
<gene>
    <name evidence="1" type="ORF">TAV2_LOCUS22282</name>
</gene>
<evidence type="ECO:0008006" key="3">
    <source>
        <dbReference type="Google" id="ProtNLM"/>
    </source>
</evidence>
<name>A0AAU9SZM2_THLAR</name>
<feature type="non-terminal residue" evidence="1">
    <location>
        <position position="1"/>
    </location>
</feature>
<organism evidence="1 2">
    <name type="scientific">Thlaspi arvense</name>
    <name type="common">Field penny-cress</name>
    <dbReference type="NCBI Taxonomy" id="13288"/>
    <lineage>
        <taxon>Eukaryota</taxon>
        <taxon>Viridiplantae</taxon>
        <taxon>Streptophyta</taxon>
        <taxon>Embryophyta</taxon>
        <taxon>Tracheophyta</taxon>
        <taxon>Spermatophyta</taxon>
        <taxon>Magnoliopsida</taxon>
        <taxon>eudicotyledons</taxon>
        <taxon>Gunneridae</taxon>
        <taxon>Pentapetalae</taxon>
        <taxon>rosids</taxon>
        <taxon>malvids</taxon>
        <taxon>Brassicales</taxon>
        <taxon>Brassicaceae</taxon>
        <taxon>Thlaspideae</taxon>
        <taxon>Thlaspi</taxon>
    </lineage>
</organism>
<dbReference type="AlphaFoldDB" id="A0AAU9SZM2"/>